<dbReference type="Pfam" id="PF24568">
    <property type="entry name" value="CC_PcsB"/>
    <property type="match status" value="1"/>
</dbReference>
<dbReference type="Gene3D" id="6.10.250.3150">
    <property type="match status" value="1"/>
</dbReference>
<dbReference type="Gene3D" id="3.90.1720.10">
    <property type="entry name" value="endopeptidase domain like (from Nostoc punctiforme)"/>
    <property type="match status" value="1"/>
</dbReference>
<proteinExistence type="predicted"/>
<feature type="signal peptide" evidence="4">
    <location>
        <begin position="1"/>
        <end position="23"/>
    </location>
</feature>
<keyword evidence="2" id="KW-0175">Coiled coil</keyword>
<dbReference type="SUPFAM" id="SSF54001">
    <property type="entry name" value="Cysteine proteinases"/>
    <property type="match status" value="1"/>
</dbReference>
<accession>A0ABZ2SGU4</accession>
<name>A0ABZ2SGU4_9LACT</name>
<feature type="domain" description="Peptidase C51" evidence="5">
    <location>
        <begin position="297"/>
        <end position="410"/>
    </location>
</feature>
<feature type="chain" id="PRO_5046960781" evidence="4">
    <location>
        <begin position="24"/>
        <end position="411"/>
    </location>
</feature>
<gene>
    <name evidence="6" type="ORF">VNN45_03885</name>
</gene>
<evidence type="ECO:0000259" key="5">
    <source>
        <dbReference type="PROSITE" id="PS50911"/>
    </source>
</evidence>
<protein>
    <submittedName>
        <fullName evidence="6">CHAP domain-containing protein</fullName>
    </submittedName>
</protein>
<keyword evidence="7" id="KW-1185">Reference proteome</keyword>
<evidence type="ECO:0000313" key="7">
    <source>
        <dbReference type="Proteomes" id="UP001456368"/>
    </source>
</evidence>
<dbReference type="Pfam" id="PF05257">
    <property type="entry name" value="CHAP"/>
    <property type="match status" value="1"/>
</dbReference>
<keyword evidence="1 4" id="KW-0732">Signal</keyword>
<dbReference type="InterPro" id="IPR057309">
    <property type="entry name" value="PcsB_CC"/>
</dbReference>
<dbReference type="InterPro" id="IPR007921">
    <property type="entry name" value="CHAP_dom"/>
</dbReference>
<dbReference type="PROSITE" id="PS50911">
    <property type="entry name" value="CHAP"/>
    <property type="match status" value="1"/>
</dbReference>
<feature type="compositionally biased region" description="Pro residues" evidence="3">
    <location>
        <begin position="292"/>
        <end position="308"/>
    </location>
</feature>
<dbReference type="InterPro" id="IPR038765">
    <property type="entry name" value="Papain-like_cys_pep_sf"/>
</dbReference>
<dbReference type="RefSeq" id="WP_064305361.1">
    <property type="nucleotide sequence ID" value="NZ_CP141697.1"/>
</dbReference>
<reference evidence="6 7" key="1">
    <citation type="submission" date="2023-12" db="EMBL/GenBank/DDBJ databases">
        <title>Redefining Piscine Lactococcosis.</title>
        <authorList>
            <person name="Heckman T.I."/>
            <person name="Yazdi Z."/>
            <person name="Older C.E."/>
            <person name="Griffin M.J."/>
            <person name="Waldbieser G.C."/>
            <person name="Chow A.M."/>
            <person name="Medina Silva I."/>
            <person name="Anenson K.M."/>
            <person name="Garcia J.C."/>
            <person name="LaFrentz B.R."/>
            <person name="Slavic D."/>
            <person name="Toohey-Kurth K.L."/>
            <person name="Yant P."/>
            <person name="Fritz H.M."/>
            <person name="Henderson E."/>
            <person name="McDowall R."/>
            <person name="Cai H."/>
            <person name="Adikson M."/>
            <person name="Soto E."/>
        </authorList>
    </citation>
    <scope>NUCLEOTIDE SEQUENCE [LARGE SCALE GENOMIC DNA]</scope>
    <source>
        <strain evidence="6 7">R21-91A</strain>
    </source>
</reference>
<dbReference type="EMBL" id="CP141698">
    <property type="protein sequence ID" value="WYC68011.1"/>
    <property type="molecule type" value="Genomic_DNA"/>
</dbReference>
<dbReference type="PRINTS" id="PR01852">
    <property type="entry name" value="SIBAPROTEIN"/>
</dbReference>
<evidence type="ECO:0000256" key="1">
    <source>
        <dbReference type="ARBA" id="ARBA00022729"/>
    </source>
</evidence>
<feature type="region of interest" description="Disordered" evidence="3">
    <location>
        <begin position="253"/>
        <end position="317"/>
    </location>
</feature>
<sequence>MKKKLITALMLSTVVLTAGAPFAAVKADSTDSKIAQQDSKIANAKNEAAKAQSQVDSIQSQVSTLKSKQTSMTKKVNELMAQQKEQSQQIQKLSESIKERNTALEAQARSAQTDGSATNYMSAVLDSKSLTDAIQKMTAMATVAGANKSMIEQQQADQKAIQTKLADNQKKYAEATKLQQELDAQANELATQEAALKVAQLDYQATVTTAEGKKQDLLSQKAAAEKAAQKAAAAEKAAAAKSVVAQQEKAVAAAPAASNPAPAANNTADNSNSSTPSTGNNTGGNGNSSKPTPEPTPEPTPTPTPTPDPGHSGTNPYPAGQCTAFVWDYFGGNMPTYMGNAGDWVAYANSGPAAGTIAVFPPGNQGAGGVGHVAVVLSVSGSKMTVIEGNFNGGWGTTRECSTAGVSFIRP</sequence>
<evidence type="ECO:0000256" key="2">
    <source>
        <dbReference type="SAM" id="Coils"/>
    </source>
</evidence>
<feature type="coiled-coil region" evidence="2">
    <location>
        <begin position="27"/>
        <end position="114"/>
    </location>
</feature>
<dbReference type="InterPro" id="IPR009148">
    <property type="entry name" value="PcsB-like"/>
</dbReference>
<dbReference type="Proteomes" id="UP001456368">
    <property type="component" value="Chromosome"/>
</dbReference>
<organism evidence="6 7">
    <name type="scientific">Lactococcus petauri</name>
    <dbReference type="NCBI Taxonomy" id="1940789"/>
    <lineage>
        <taxon>Bacteria</taxon>
        <taxon>Bacillati</taxon>
        <taxon>Bacillota</taxon>
        <taxon>Bacilli</taxon>
        <taxon>Lactobacillales</taxon>
        <taxon>Streptococcaceae</taxon>
        <taxon>Lactococcus</taxon>
    </lineage>
</organism>
<evidence type="ECO:0000256" key="3">
    <source>
        <dbReference type="SAM" id="MobiDB-lite"/>
    </source>
</evidence>
<feature type="compositionally biased region" description="Low complexity" evidence="3">
    <location>
        <begin position="253"/>
        <end position="280"/>
    </location>
</feature>
<evidence type="ECO:0000256" key="4">
    <source>
        <dbReference type="SAM" id="SignalP"/>
    </source>
</evidence>
<evidence type="ECO:0000313" key="6">
    <source>
        <dbReference type="EMBL" id="WYC68011.1"/>
    </source>
</evidence>
<feature type="coiled-coil region" evidence="2">
    <location>
        <begin position="168"/>
        <end position="234"/>
    </location>
</feature>